<feature type="region of interest" description="Disordered" evidence="7">
    <location>
        <begin position="1"/>
        <end position="38"/>
    </location>
</feature>
<evidence type="ECO:0000313" key="9">
    <source>
        <dbReference type="Proteomes" id="UP000237000"/>
    </source>
</evidence>
<organism evidence="8 9">
    <name type="scientific">Trema orientale</name>
    <name type="common">Charcoal tree</name>
    <name type="synonym">Celtis orientalis</name>
    <dbReference type="NCBI Taxonomy" id="63057"/>
    <lineage>
        <taxon>Eukaryota</taxon>
        <taxon>Viridiplantae</taxon>
        <taxon>Streptophyta</taxon>
        <taxon>Embryophyta</taxon>
        <taxon>Tracheophyta</taxon>
        <taxon>Spermatophyta</taxon>
        <taxon>Magnoliopsida</taxon>
        <taxon>eudicotyledons</taxon>
        <taxon>Gunneridae</taxon>
        <taxon>Pentapetalae</taxon>
        <taxon>rosids</taxon>
        <taxon>fabids</taxon>
        <taxon>Rosales</taxon>
        <taxon>Cannabaceae</taxon>
        <taxon>Trema</taxon>
    </lineage>
</organism>
<dbReference type="Pfam" id="PF13041">
    <property type="entry name" value="PPR_2"/>
    <property type="match status" value="1"/>
</dbReference>
<evidence type="ECO:0000313" key="8">
    <source>
        <dbReference type="EMBL" id="PON45013.1"/>
    </source>
</evidence>
<dbReference type="NCBIfam" id="TIGR00756">
    <property type="entry name" value="PPR"/>
    <property type="match status" value="3"/>
</dbReference>
<dbReference type="FunCoup" id="A0A2P5B896">
    <property type="interactions" value="838"/>
</dbReference>
<dbReference type="Proteomes" id="UP000237000">
    <property type="component" value="Unassembled WGS sequence"/>
</dbReference>
<feature type="repeat" description="PPR" evidence="6">
    <location>
        <begin position="174"/>
        <end position="208"/>
    </location>
</feature>
<evidence type="ECO:0000256" key="3">
    <source>
        <dbReference type="ARBA" id="ARBA00022737"/>
    </source>
</evidence>
<dbReference type="AlphaFoldDB" id="A0A2P5B896"/>
<dbReference type="PROSITE" id="PS51375">
    <property type="entry name" value="PPR"/>
    <property type="match status" value="2"/>
</dbReference>
<dbReference type="Gene3D" id="1.25.40.10">
    <property type="entry name" value="Tetratricopeptide repeat domain"/>
    <property type="match status" value="2"/>
</dbReference>
<protein>
    <submittedName>
        <fullName evidence="8">Pentatricopeptide repeat</fullName>
    </submittedName>
</protein>
<evidence type="ECO:0000256" key="1">
    <source>
        <dbReference type="ARBA" id="ARBA00004173"/>
    </source>
</evidence>
<gene>
    <name evidence="8" type="ORF">TorRG33x02_329710</name>
</gene>
<comment type="caution">
    <text evidence="8">The sequence shown here is derived from an EMBL/GenBank/DDBJ whole genome shotgun (WGS) entry which is preliminary data.</text>
</comment>
<reference evidence="9" key="1">
    <citation type="submission" date="2016-06" db="EMBL/GenBank/DDBJ databases">
        <title>Parallel loss of symbiosis genes in relatives of nitrogen-fixing non-legume Parasponia.</title>
        <authorList>
            <person name="Van Velzen R."/>
            <person name="Holmer R."/>
            <person name="Bu F."/>
            <person name="Rutten L."/>
            <person name="Van Zeijl A."/>
            <person name="Liu W."/>
            <person name="Santuari L."/>
            <person name="Cao Q."/>
            <person name="Sharma T."/>
            <person name="Shen D."/>
            <person name="Roswanjaya Y."/>
            <person name="Wardhani T."/>
            <person name="Kalhor M.S."/>
            <person name="Jansen J."/>
            <person name="Van den Hoogen J."/>
            <person name="Gungor B."/>
            <person name="Hartog M."/>
            <person name="Hontelez J."/>
            <person name="Verver J."/>
            <person name="Yang W.-C."/>
            <person name="Schijlen E."/>
            <person name="Repin R."/>
            <person name="Schilthuizen M."/>
            <person name="Schranz E."/>
            <person name="Heidstra R."/>
            <person name="Miyata K."/>
            <person name="Fedorova E."/>
            <person name="Kohlen W."/>
            <person name="Bisseling T."/>
            <person name="Smit S."/>
            <person name="Geurts R."/>
        </authorList>
    </citation>
    <scope>NUCLEOTIDE SEQUENCE [LARGE SCALE GENOMIC DNA]</scope>
    <source>
        <strain evidence="9">cv. RG33-2</strain>
    </source>
</reference>
<comment type="similarity">
    <text evidence="2">Belongs to the PPR family. P subfamily.</text>
</comment>
<keyword evidence="3" id="KW-0677">Repeat</keyword>
<dbReference type="PANTHER" id="PTHR45717:SF8">
    <property type="entry name" value="OS01G0301000 PROTEIN"/>
    <property type="match status" value="1"/>
</dbReference>
<accession>A0A2P5B896</accession>
<dbReference type="SUPFAM" id="SSF48452">
    <property type="entry name" value="TPR-like"/>
    <property type="match status" value="1"/>
</dbReference>
<comment type="subcellular location">
    <subcellularLocation>
        <location evidence="1">Mitochondrion</location>
    </subcellularLocation>
</comment>
<dbReference type="InterPro" id="IPR002885">
    <property type="entry name" value="PPR_rpt"/>
</dbReference>
<dbReference type="PANTHER" id="PTHR45717">
    <property type="entry name" value="OS12G0527900 PROTEIN"/>
    <property type="match status" value="1"/>
</dbReference>
<dbReference type="InParanoid" id="A0A2P5B896"/>
<proteinExistence type="inferred from homology"/>
<dbReference type="Pfam" id="PF12854">
    <property type="entry name" value="PPR_1"/>
    <property type="match status" value="1"/>
</dbReference>
<dbReference type="OrthoDB" id="1717827at2759"/>
<dbReference type="STRING" id="63057.A0A2P5B896"/>
<dbReference type="GO" id="GO:0003729">
    <property type="term" value="F:mRNA binding"/>
    <property type="evidence" value="ECO:0007669"/>
    <property type="project" value="UniProtKB-ARBA"/>
</dbReference>
<evidence type="ECO:0000256" key="4">
    <source>
        <dbReference type="ARBA" id="ARBA00022946"/>
    </source>
</evidence>
<keyword evidence="5" id="KW-0496">Mitochondrion</keyword>
<dbReference type="FunFam" id="1.25.40.10:FF:000385">
    <property type="entry name" value="Pentatricopeptide repeat-containing protein mitochondrial"/>
    <property type="match status" value="1"/>
</dbReference>
<sequence>MNPKSLSAAARRVGSQVRSAAEEVAAKQRRNRSAPAGSRERLYRRLSALGASGGSVLKTLNEFVMEGNIIRKEELRSCAKELRKFQQFRPALQILEWMEMRKMNYSYPDHAIRLELIAKTEGIVAAENYLSNLPPRAKNRCTYTTLLNCYCTATMEDKALQLFEKMDQMGFVSNAWSFTNLMIMYMNMGKPEKVLSLVQDMKQRSISPNTVTYNIMMRSYASLNEIGGVERVLEEIEKVDKERCDWTTYSNLAGIYVEAGLLEKAKLALTKLDENIKPTTPRQAYHFLISYYASIGQRREVNTTWKILKSHHPTFNNLSYLVMLQSLAKLNDIEGLIKCFNEWESSCSYYDPRLAEVVIGTYLRCDKFKEAKSVFEDANKRSKGPFLKAREKFMFFFLKNRQMDLALSYLDGAVSEAKDKEWHPACALVSAFLNYFQEEKDVHTAEKVLNILKPIHCLNSNDYQLLLKIYIATGKVAPEMRQRLAEDGIEISCEVEELLQRVCPQLD</sequence>
<dbReference type="InterPro" id="IPR011990">
    <property type="entry name" value="TPR-like_helical_dom_sf"/>
</dbReference>
<keyword evidence="4" id="KW-0809">Transit peptide</keyword>
<feature type="repeat" description="PPR" evidence="6">
    <location>
        <begin position="139"/>
        <end position="173"/>
    </location>
</feature>
<evidence type="ECO:0000256" key="6">
    <source>
        <dbReference type="PROSITE-ProRule" id="PRU00708"/>
    </source>
</evidence>
<dbReference type="GO" id="GO:0005739">
    <property type="term" value="C:mitochondrion"/>
    <property type="evidence" value="ECO:0007669"/>
    <property type="project" value="UniProtKB-SubCell"/>
</dbReference>
<dbReference type="EMBL" id="JXTC01000581">
    <property type="protein sequence ID" value="PON45013.1"/>
    <property type="molecule type" value="Genomic_DNA"/>
</dbReference>
<evidence type="ECO:0000256" key="5">
    <source>
        <dbReference type="ARBA" id="ARBA00023128"/>
    </source>
</evidence>
<evidence type="ECO:0000256" key="2">
    <source>
        <dbReference type="ARBA" id="ARBA00007626"/>
    </source>
</evidence>
<name>A0A2P5B896_TREOI</name>
<evidence type="ECO:0000256" key="7">
    <source>
        <dbReference type="SAM" id="MobiDB-lite"/>
    </source>
</evidence>
<keyword evidence="9" id="KW-1185">Reference proteome</keyword>